<evidence type="ECO:0000259" key="4">
    <source>
        <dbReference type="Pfam" id="PF04577"/>
    </source>
</evidence>
<evidence type="ECO:0000313" key="5">
    <source>
        <dbReference type="EMBL" id="AUD01080.1"/>
    </source>
</evidence>
<reference evidence="5 6" key="1">
    <citation type="submission" date="2017-11" db="EMBL/GenBank/DDBJ databases">
        <title>Taxonomic description and genome sequences of Spirosoma HA7 sp. nov., isolated from pollen microhabitat of Corylus avellana.</title>
        <authorList>
            <person name="Ambika Manirajan B."/>
            <person name="Suarez C."/>
            <person name="Ratering S."/>
            <person name="Geissler-Plaum R."/>
            <person name="Cardinale M."/>
            <person name="Sylvia S."/>
        </authorList>
    </citation>
    <scope>NUCLEOTIDE SEQUENCE [LARGE SCALE GENOMIC DNA]</scope>
    <source>
        <strain evidence="5 6">HA7</strain>
    </source>
</reference>
<dbReference type="AlphaFoldDB" id="A0A2K8YTY1"/>
<dbReference type="Pfam" id="PF04577">
    <property type="entry name" value="Glyco_transf_61"/>
    <property type="match status" value="1"/>
</dbReference>
<dbReference type="PANTHER" id="PTHR20961">
    <property type="entry name" value="GLYCOSYLTRANSFERASE"/>
    <property type="match status" value="1"/>
</dbReference>
<dbReference type="OrthoDB" id="1156086at2"/>
<protein>
    <recommendedName>
        <fullName evidence="4">Glycosyltransferase 61 catalytic domain-containing protein</fullName>
    </recommendedName>
</protein>
<keyword evidence="3" id="KW-0325">Glycoprotein</keyword>
<dbReference type="InterPro" id="IPR007657">
    <property type="entry name" value="Glycosyltransferase_61"/>
</dbReference>
<evidence type="ECO:0000313" key="6">
    <source>
        <dbReference type="Proteomes" id="UP000232883"/>
    </source>
</evidence>
<gene>
    <name evidence="5" type="ORF">CWM47_04115</name>
</gene>
<evidence type="ECO:0000256" key="3">
    <source>
        <dbReference type="ARBA" id="ARBA00023180"/>
    </source>
</evidence>
<dbReference type="Proteomes" id="UP000232883">
    <property type="component" value="Chromosome"/>
</dbReference>
<sequence length="383" mass="43857">MVNRIVRHLLNSVSSLPKTVARLLLNVYNLEFLSREKTIVHLKPYQLAGSPVKQIFLPGVQNQAELTTLVFPPCKAITCQSYVWDFRTGTKKTVQLPYGGIVFNGKILCPDFESYHLVKNFLTARTRTVIDRKTVIVPWSHYLDGIAFGGYYDFVILVAAKMCRIKEALRTQVYTEAVVTYPLFKTAYEQEYLSLIGIEPDHVFDSRLYDVRADRCILANSGHWFYPDPADIFALKKQVEPQLNIARTQQNRIYVSRASRRKVVNEGALLALLEKYDFTIVDDKPRSVAEQVAIYKNASFILGPHGASFTNIIWCEPGTHLFELFPPNLVVDHFSYLARIMEMSYSAYSHPIKMGHTKYHIEEDIFVSTADLEKSLDILFEIV</sequence>
<keyword evidence="1" id="KW-0328">Glycosyltransferase</keyword>
<name>A0A2K8YTY1_9BACT</name>
<evidence type="ECO:0000256" key="1">
    <source>
        <dbReference type="ARBA" id="ARBA00022676"/>
    </source>
</evidence>
<accession>A0A2K8YTY1</accession>
<dbReference type="GO" id="GO:0016757">
    <property type="term" value="F:glycosyltransferase activity"/>
    <property type="evidence" value="ECO:0007669"/>
    <property type="project" value="UniProtKB-KW"/>
</dbReference>
<keyword evidence="6" id="KW-1185">Reference proteome</keyword>
<feature type="domain" description="Glycosyltransferase 61 catalytic" evidence="4">
    <location>
        <begin position="116"/>
        <end position="321"/>
    </location>
</feature>
<dbReference type="EMBL" id="CP025096">
    <property type="protein sequence ID" value="AUD01080.1"/>
    <property type="molecule type" value="Genomic_DNA"/>
</dbReference>
<organism evidence="5 6">
    <name type="scientific">Spirosoma pollinicola</name>
    <dbReference type="NCBI Taxonomy" id="2057025"/>
    <lineage>
        <taxon>Bacteria</taxon>
        <taxon>Pseudomonadati</taxon>
        <taxon>Bacteroidota</taxon>
        <taxon>Cytophagia</taxon>
        <taxon>Cytophagales</taxon>
        <taxon>Cytophagaceae</taxon>
        <taxon>Spirosoma</taxon>
    </lineage>
</organism>
<evidence type="ECO:0000256" key="2">
    <source>
        <dbReference type="ARBA" id="ARBA00022679"/>
    </source>
</evidence>
<proteinExistence type="predicted"/>
<dbReference type="InterPro" id="IPR049625">
    <property type="entry name" value="Glyco_transf_61_cat"/>
</dbReference>
<dbReference type="KEGG" id="spir:CWM47_04115"/>
<keyword evidence="2" id="KW-0808">Transferase</keyword>